<protein>
    <submittedName>
        <fullName evidence="8">Thioesterase superfamily</fullName>
    </submittedName>
</protein>
<keyword evidence="3" id="KW-0150">Chloroplast</keyword>
<comment type="subcellular location">
    <subcellularLocation>
        <location evidence="1">Plastid</location>
        <location evidence="1">Chloroplast</location>
    </subcellularLocation>
</comment>
<dbReference type="InterPro" id="IPR029069">
    <property type="entry name" value="HotDog_dom_sf"/>
</dbReference>
<keyword evidence="9" id="KW-1185">Reference proteome</keyword>
<reference evidence="8" key="1">
    <citation type="submission" date="2020-01" db="EMBL/GenBank/DDBJ databases">
        <title>Genome sequence of Kobresia littledalei, the first chromosome-level genome in the family Cyperaceae.</title>
        <authorList>
            <person name="Qu G."/>
        </authorList>
    </citation>
    <scope>NUCLEOTIDE SEQUENCE</scope>
    <source>
        <strain evidence="8">C.B.Clarke</strain>
        <tissue evidence="8">Leaf</tissue>
    </source>
</reference>
<dbReference type="Gene3D" id="3.10.129.10">
    <property type="entry name" value="Hotdog Thioesterase"/>
    <property type="match status" value="1"/>
</dbReference>
<evidence type="ECO:0000256" key="3">
    <source>
        <dbReference type="ARBA" id="ARBA00022528"/>
    </source>
</evidence>
<sequence>MLTPCLVSNAAASISVPGFNWPQILSTPGRVRTAPTLLTSLSTAPVRSILSIGAKAKPFSLHAVSPSTDSKRTDKFYEVQLQVRDYELDQFGVVNNAIYASYCQHGRHELLETIGISCDGVARSGESMALSELHLKFFAPLKSRDKFVVKVRVVNISGARIFVEHFIYRLPDQALVLEATGTVVSLNKSYRPTRIPAEYISKLNDFFSPSD</sequence>
<evidence type="ECO:0000256" key="7">
    <source>
        <dbReference type="ARBA" id="ARBA00023098"/>
    </source>
</evidence>
<gene>
    <name evidence="8" type="ORF">FCM35_KLT15983</name>
</gene>
<accession>A0A833VH78</accession>
<dbReference type="PANTHER" id="PTHR31793:SF27">
    <property type="entry name" value="NOVEL THIOESTERASE SUPERFAMILY DOMAIN AND SAPOSIN A-TYPE DOMAIN CONTAINING PROTEIN (0610012H03RIK)"/>
    <property type="match status" value="1"/>
</dbReference>
<dbReference type="GO" id="GO:0016297">
    <property type="term" value="F:fatty acyl-[ACP] hydrolase activity"/>
    <property type="evidence" value="ECO:0007669"/>
    <property type="project" value="UniProtKB-ARBA"/>
</dbReference>
<dbReference type="CDD" id="cd00586">
    <property type="entry name" value="4HBT"/>
    <property type="match status" value="1"/>
</dbReference>
<evidence type="ECO:0000256" key="4">
    <source>
        <dbReference type="ARBA" id="ARBA00022640"/>
    </source>
</evidence>
<organism evidence="8 9">
    <name type="scientific">Carex littledalei</name>
    <dbReference type="NCBI Taxonomy" id="544730"/>
    <lineage>
        <taxon>Eukaryota</taxon>
        <taxon>Viridiplantae</taxon>
        <taxon>Streptophyta</taxon>
        <taxon>Embryophyta</taxon>
        <taxon>Tracheophyta</taxon>
        <taxon>Spermatophyta</taxon>
        <taxon>Magnoliopsida</taxon>
        <taxon>Liliopsida</taxon>
        <taxon>Poales</taxon>
        <taxon>Cyperaceae</taxon>
        <taxon>Cyperoideae</taxon>
        <taxon>Cariceae</taxon>
        <taxon>Carex</taxon>
        <taxon>Carex subgen. Euthyceras</taxon>
    </lineage>
</organism>
<dbReference type="OrthoDB" id="588330at2759"/>
<keyword evidence="5" id="KW-0378">Hydrolase</keyword>
<dbReference type="AlphaFoldDB" id="A0A833VH78"/>
<evidence type="ECO:0000256" key="5">
    <source>
        <dbReference type="ARBA" id="ARBA00022801"/>
    </source>
</evidence>
<evidence type="ECO:0000313" key="8">
    <source>
        <dbReference type="EMBL" id="KAF3340212.1"/>
    </source>
</evidence>
<keyword evidence="7" id="KW-0443">Lipid metabolism</keyword>
<proteinExistence type="inferred from homology"/>
<comment type="similarity">
    <text evidence="2">Belongs to the 4-hydroxybenzoyl-CoA thioesterase family.</text>
</comment>
<dbReference type="PANTHER" id="PTHR31793">
    <property type="entry name" value="4-HYDROXYBENZOYL-COA THIOESTERASE FAMILY MEMBER"/>
    <property type="match status" value="1"/>
</dbReference>
<comment type="caution">
    <text evidence="8">The sequence shown here is derived from an EMBL/GenBank/DDBJ whole genome shotgun (WGS) entry which is preliminary data.</text>
</comment>
<dbReference type="GO" id="GO:0006629">
    <property type="term" value="P:lipid metabolic process"/>
    <property type="evidence" value="ECO:0007669"/>
    <property type="project" value="UniProtKB-KW"/>
</dbReference>
<dbReference type="Pfam" id="PF13279">
    <property type="entry name" value="4HBT_2"/>
    <property type="match status" value="1"/>
</dbReference>
<dbReference type="GO" id="GO:0009507">
    <property type="term" value="C:chloroplast"/>
    <property type="evidence" value="ECO:0007669"/>
    <property type="project" value="UniProtKB-SubCell"/>
</dbReference>
<evidence type="ECO:0000313" key="9">
    <source>
        <dbReference type="Proteomes" id="UP000623129"/>
    </source>
</evidence>
<evidence type="ECO:0000256" key="1">
    <source>
        <dbReference type="ARBA" id="ARBA00004229"/>
    </source>
</evidence>
<dbReference type="InterPro" id="IPR050563">
    <property type="entry name" value="4-hydroxybenzoyl-CoA_TE"/>
</dbReference>
<dbReference type="SUPFAM" id="SSF54637">
    <property type="entry name" value="Thioesterase/thiol ester dehydrase-isomerase"/>
    <property type="match status" value="1"/>
</dbReference>
<dbReference type="Proteomes" id="UP000623129">
    <property type="component" value="Unassembled WGS sequence"/>
</dbReference>
<name>A0A833VH78_9POAL</name>
<dbReference type="EMBL" id="SWLB01000003">
    <property type="protein sequence ID" value="KAF3340212.1"/>
    <property type="molecule type" value="Genomic_DNA"/>
</dbReference>
<evidence type="ECO:0000256" key="2">
    <source>
        <dbReference type="ARBA" id="ARBA00005953"/>
    </source>
</evidence>
<keyword evidence="4" id="KW-0934">Plastid</keyword>
<evidence type="ECO:0000256" key="6">
    <source>
        <dbReference type="ARBA" id="ARBA00022946"/>
    </source>
</evidence>
<keyword evidence="6" id="KW-0809">Transit peptide</keyword>
<dbReference type="FunFam" id="3.10.129.10:FF:000037">
    <property type="entry name" value="acyl-acyl carrier protein thioesterase ATL3, chloroplastic"/>
    <property type="match status" value="1"/>
</dbReference>